<keyword evidence="2" id="KW-1185">Reference proteome</keyword>
<reference evidence="2" key="1">
    <citation type="journal article" date="2019" name="J. Bacteriol.">
        <title>A Mutagenic Screen Identifies a TonB-Dependent Receptor Required for the Lanthanide Metal Switch in the Type I Methanotroph 'Methylotuvimicrobium buryatense' 5GB1C.</title>
        <authorList>
            <person name="Groom J.D."/>
            <person name="Ford S.M."/>
            <person name="Pesesky M.W."/>
            <person name="Lidstrom M.E."/>
        </authorList>
    </citation>
    <scope>NUCLEOTIDE SEQUENCE [LARGE SCALE GENOMIC DNA]</scope>
    <source>
        <strain evidence="2">5GB1C</strain>
    </source>
</reference>
<dbReference type="KEGG" id="mbur:EQU24_21785"/>
<proteinExistence type="predicted"/>
<dbReference type="OrthoDB" id="9797093at2"/>
<evidence type="ECO:0000313" key="1">
    <source>
        <dbReference type="EMBL" id="QCW84963.1"/>
    </source>
</evidence>
<protein>
    <submittedName>
        <fullName evidence="1">Uncharacterized protein</fullName>
    </submittedName>
</protein>
<organism evidence="1 2">
    <name type="scientific">Methylotuvimicrobium buryatense</name>
    <name type="common">Methylomicrobium buryatense</name>
    <dbReference type="NCBI Taxonomy" id="95641"/>
    <lineage>
        <taxon>Bacteria</taxon>
        <taxon>Pseudomonadati</taxon>
        <taxon>Pseudomonadota</taxon>
        <taxon>Gammaproteobacteria</taxon>
        <taxon>Methylococcales</taxon>
        <taxon>Methylococcaceae</taxon>
        <taxon>Methylotuvimicrobium</taxon>
    </lineage>
</organism>
<dbReference type="InterPro" id="IPR009241">
    <property type="entry name" value="HigB-like"/>
</dbReference>
<dbReference type="EMBL" id="CP035467">
    <property type="protein sequence ID" value="QCW84963.1"/>
    <property type="molecule type" value="Genomic_DNA"/>
</dbReference>
<gene>
    <name evidence="1" type="ORF">EQU24_21785</name>
</gene>
<name>A0A4P9UWA2_METBY</name>
<dbReference type="Pfam" id="PF05973">
    <property type="entry name" value="Gp49"/>
    <property type="match status" value="1"/>
</dbReference>
<evidence type="ECO:0000313" key="2">
    <source>
        <dbReference type="Proteomes" id="UP000305881"/>
    </source>
</evidence>
<dbReference type="Proteomes" id="UP000305881">
    <property type="component" value="Chromosome"/>
</dbReference>
<sequence length="32" mass="3776">MVHCFQKKAQKTNQADINLAAKRYRDLLKELT</sequence>
<dbReference type="AlphaFoldDB" id="A0A4P9UWA2"/>
<accession>A0A4P9UWA2</accession>